<proteinExistence type="predicted"/>
<evidence type="ECO:0000313" key="2">
    <source>
        <dbReference type="Proteomes" id="UP000515240"/>
    </source>
</evidence>
<dbReference type="Proteomes" id="UP000515240">
    <property type="component" value="Chromosome"/>
</dbReference>
<gene>
    <name evidence="1" type="ORF">HS961_18505</name>
</gene>
<name>A0A7G5EKZ0_9BURK</name>
<reference evidence="1 2" key="1">
    <citation type="journal article" date="2020" name="G3 (Bethesda)">
        <title>CeMbio - The Caenorhabditis elegans Microbiome Resource.</title>
        <authorList>
            <person name="Dirksen P."/>
            <person name="Assie A."/>
            <person name="Zimmermann J."/>
            <person name="Zhang F."/>
            <person name="Tietje A.M."/>
            <person name="Marsh S.A."/>
            <person name="Felix M.A."/>
            <person name="Shapira M."/>
            <person name="Kaleta C."/>
            <person name="Schulenburg H."/>
            <person name="Samuel B."/>
        </authorList>
    </citation>
    <scope>NUCLEOTIDE SEQUENCE [LARGE SCALE GENOMIC DNA]</scope>
    <source>
        <strain evidence="1 2">BIGb0172</strain>
    </source>
</reference>
<accession>A0A7G5EKZ0</accession>
<dbReference type="KEGG" id="cpis:HS961_18505"/>
<dbReference type="RefSeq" id="WP_182324503.1">
    <property type="nucleotide sequence ID" value="NZ_CP058554.1"/>
</dbReference>
<keyword evidence="2" id="KW-1185">Reference proteome</keyword>
<protein>
    <submittedName>
        <fullName evidence="1">Uncharacterized protein</fullName>
    </submittedName>
</protein>
<dbReference type="AlphaFoldDB" id="A0A7G5EKZ0"/>
<organism evidence="1 2">
    <name type="scientific">Comamonas piscis</name>
    <dbReference type="NCBI Taxonomy" id="1562974"/>
    <lineage>
        <taxon>Bacteria</taxon>
        <taxon>Pseudomonadati</taxon>
        <taxon>Pseudomonadota</taxon>
        <taxon>Betaproteobacteria</taxon>
        <taxon>Burkholderiales</taxon>
        <taxon>Comamonadaceae</taxon>
        <taxon>Comamonas</taxon>
    </lineage>
</organism>
<sequence length="67" mass="7381">MGYLYENQSSAVRDPQLLTLLHEVMDFHGVASSIDYFPGVNSESRNFADVKARMNSDGLAAYILAIA</sequence>
<dbReference type="EMBL" id="CP058554">
    <property type="protein sequence ID" value="QMV74665.1"/>
    <property type="molecule type" value="Genomic_DNA"/>
</dbReference>
<evidence type="ECO:0000313" key="1">
    <source>
        <dbReference type="EMBL" id="QMV74665.1"/>
    </source>
</evidence>